<comment type="caution">
    <text evidence="3">The sequence shown here is derived from an EMBL/GenBank/DDBJ whole genome shotgun (WGS) entry which is preliminary data.</text>
</comment>
<keyword evidence="1" id="KW-0472">Membrane</keyword>
<keyword evidence="1" id="KW-0812">Transmembrane</keyword>
<feature type="domain" description="TPM" evidence="2">
    <location>
        <begin position="123"/>
        <end position="199"/>
    </location>
</feature>
<reference evidence="3 4" key="1">
    <citation type="submission" date="2020-03" db="EMBL/GenBank/DDBJ databases">
        <title>Genomic Encyclopedia of Type Strains, Phase III (KMG-III): the genomes of soil and plant-associated and newly described type strains.</title>
        <authorList>
            <person name="Whitman W."/>
        </authorList>
    </citation>
    <scope>NUCLEOTIDE SEQUENCE [LARGE SCALE GENOMIC DNA]</scope>
    <source>
        <strain evidence="3 4">CECT 8804</strain>
    </source>
</reference>
<dbReference type="RefSeq" id="WP_167072410.1">
    <property type="nucleotide sequence ID" value="NZ_JAAOZC010000002.1"/>
</dbReference>
<sequence length="222" mass="23982">MQIKPSDAAHAAAAIKAAEARTDGEVQAFVAAASDSYAEVPLHYALLVALLPLALSAAFPIVLERAARLVHPGWEEPSQRFLLTVLLVVTALVFLAGRYLFGLQAVRMALTPAATKHRRVHRRALMLFRAAIEQRTASTTGVLLYLSLAEHRAEIVADAAIHSRVDDSEWGEAMAVLLTHVKDDRPGDGIAAAIEKIGDVLEAHLPRTGTDPNELPDRLILL</sequence>
<protein>
    <submittedName>
        <fullName evidence="3">Membrane protein</fullName>
    </submittedName>
</protein>
<accession>A0ABX0TPT6</accession>
<evidence type="ECO:0000313" key="4">
    <source>
        <dbReference type="Proteomes" id="UP000727456"/>
    </source>
</evidence>
<keyword evidence="4" id="KW-1185">Reference proteome</keyword>
<feature type="transmembrane region" description="Helical" evidence="1">
    <location>
        <begin position="42"/>
        <end position="61"/>
    </location>
</feature>
<proteinExistence type="predicted"/>
<dbReference type="Pfam" id="PF04536">
    <property type="entry name" value="TPM_phosphatase"/>
    <property type="match status" value="1"/>
</dbReference>
<evidence type="ECO:0000256" key="1">
    <source>
        <dbReference type="SAM" id="Phobius"/>
    </source>
</evidence>
<evidence type="ECO:0000259" key="2">
    <source>
        <dbReference type="Pfam" id="PF04536"/>
    </source>
</evidence>
<organism evidence="3 4">
    <name type="scientific">Sphingomonas vulcanisoli</name>
    <dbReference type="NCBI Taxonomy" id="1658060"/>
    <lineage>
        <taxon>Bacteria</taxon>
        <taxon>Pseudomonadati</taxon>
        <taxon>Pseudomonadota</taxon>
        <taxon>Alphaproteobacteria</taxon>
        <taxon>Sphingomonadales</taxon>
        <taxon>Sphingomonadaceae</taxon>
        <taxon>Sphingomonas</taxon>
    </lineage>
</organism>
<dbReference type="InterPro" id="IPR007621">
    <property type="entry name" value="TPM_dom"/>
</dbReference>
<evidence type="ECO:0000313" key="3">
    <source>
        <dbReference type="EMBL" id="NIJ07552.1"/>
    </source>
</evidence>
<feature type="transmembrane region" description="Helical" evidence="1">
    <location>
        <begin position="81"/>
        <end position="101"/>
    </location>
</feature>
<dbReference type="Proteomes" id="UP000727456">
    <property type="component" value="Unassembled WGS sequence"/>
</dbReference>
<gene>
    <name evidence="3" type="ORF">FHS31_001148</name>
</gene>
<dbReference type="Gene3D" id="3.10.310.50">
    <property type="match status" value="1"/>
</dbReference>
<name>A0ABX0TPT6_9SPHN</name>
<keyword evidence="1" id="KW-1133">Transmembrane helix</keyword>
<dbReference type="EMBL" id="JAAOZC010000002">
    <property type="protein sequence ID" value="NIJ07552.1"/>
    <property type="molecule type" value="Genomic_DNA"/>
</dbReference>